<evidence type="ECO:0000256" key="1">
    <source>
        <dbReference type="SAM" id="Phobius"/>
    </source>
</evidence>
<evidence type="ECO:0000313" key="2">
    <source>
        <dbReference type="EMBL" id="BCS99031.1"/>
    </source>
</evidence>
<protein>
    <recommendedName>
        <fullName evidence="4">DUF304 domain-containing protein</fullName>
    </recommendedName>
</protein>
<reference evidence="2 3" key="1">
    <citation type="submission" date="2021-02" db="EMBL/GenBank/DDBJ databases">
        <title>Complete genome of Desulfoluna sp. strain ASN36.</title>
        <authorList>
            <person name="Takahashi A."/>
            <person name="Kojima H."/>
            <person name="Fukui M."/>
        </authorList>
    </citation>
    <scope>NUCLEOTIDE SEQUENCE [LARGE SCALE GENOMIC DNA]</scope>
    <source>
        <strain evidence="2 3">ASN36</strain>
    </source>
</reference>
<organism evidence="2 3">
    <name type="scientific">Desulfoluna limicola</name>
    <dbReference type="NCBI Taxonomy" id="2810562"/>
    <lineage>
        <taxon>Bacteria</taxon>
        <taxon>Pseudomonadati</taxon>
        <taxon>Thermodesulfobacteriota</taxon>
        <taxon>Desulfobacteria</taxon>
        <taxon>Desulfobacterales</taxon>
        <taxon>Desulfolunaceae</taxon>
        <taxon>Desulfoluna</taxon>
    </lineage>
</organism>
<feature type="transmembrane region" description="Helical" evidence="1">
    <location>
        <begin position="66"/>
        <end position="83"/>
    </location>
</feature>
<gene>
    <name evidence="2" type="ORF">DSLASN_46630</name>
</gene>
<accession>A0ABM7PP73</accession>
<keyword evidence="3" id="KW-1185">Reference proteome</keyword>
<evidence type="ECO:0000313" key="3">
    <source>
        <dbReference type="Proteomes" id="UP001320148"/>
    </source>
</evidence>
<keyword evidence="1" id="KW-0472">Membrane</keyword>
<keyword evidence="1" id="KW-0812">Transmembrane</keyword>
<sequence>MAFEKKSAFIGDRSKSDSFMYYPDGEAIIIRESLPYMLLPVGVSLLFFCLVTVLIVTGRINEAPPYFKFALYLFWPLLLFIAIQRASYRKGVCITAEKIVFIKNLYVNAIDGVVDIRGTATYRIDTVQRRRSSGSSFVEDTVLRVCDDSGEYAIVESCNREKTEKLYGQILDRYAPEKTPAIHRYTVMET</sequence>
<feature type="transmembrane region" description="Helical" evidence="1">
    <location>
        <begin position="36"/>
        <end position="60"/>
    </location>
</feature>
<dbReference type="Proteomes" id="UP001320148">
    <property type="component" value="Chromosome"/>
</dbReference>
<evidence type="ECO:0008006" key="4">
    <source>
        <dbReference type="Google" id="ProtNLM"/>
    </source>
</evidence>
<dbReference type="EMBL" id="AP024488">
    <property type="protein sequence ID" value="BCS99031.1"/>
    <property type="molecule type" value="Genomic_DNA"/>
</dbReference>
<name>A0ABM7PP73_9BACT</name>
<keyword evidence="1" id="KW-1133">Transmembrane helix</keyword>
<proteinExistence type="predicted"/>
<dbReference type="RefSeq" id="WP_236890385.1">
    <property type="nucleotide sequence ID" value="NZ_AP024488.1"/>
</dbReference>